<evidence type="ECO:0000256" key="7">
    <source>
        <dbReference type="ARBA" id="ARBA00045437"/>
    </source>
</evidence>
<gene>
    <name evidence="12" type="ORF">OKA104_LOCUS6057</name>
    <name evidence="11" type="ORF">VCS650_LOCUS1709</name>
</gene>
<feature type="repeat" description="WD" evidence="8">
    <location>
        <begin position="121"/>
        <end position="162"/>
    </location>
</feature>
<keyword evidence="4 8" id="KW-0853">WD repeat</keyword>
<feature type="domain" description="U3 small nucleolar RNA-associated protein 15 C-terminal" evidence="10">
    <location>
        <begin position="403"/>
        <end position="547"/>
    </location>
</feature>
<dbReference type="PROSITE" id="PS50082">
    <property type="entry name" value="WD_REPEATS_2"/>
    <property type="match status" value="2"/>
</dbReference>
<evidence type="ECO:0000256" key="1">
    <source>
        <dbReference type="ARBA" id="ARBA00004604"/>
    </source>
</evidence>
<dbReference type="SUPFAM" id="SSF50978">
    <property type="entry name" value="WD40 repeat-like"/>
    <property type="match status" value="1"/>
</dbReference>
<evidence type="ECO:0000256" key="9">
    <source>
        <dbReference type="SAM" id="MobiDB-lite"/>
    </source>
</evidence>
<evidence type="ECO:0000313" key="12">
    <source>
        <dbReference type="EMBL" id="CAF3589887.1"/>
    </source>
</evidence>
<evidence type="ECO:0000256" key="2">
    <source>
        <dbReference type="ARBA" id="ARBA00018260"/>
    </source>
</evidence>
<dbReference type="InterPro" id="IPR036322">
    <property type="entry name" value="WD40_repeat_dom_sf"/>
</dbReference>
<evidence type="ECO:0000256" key="4">
    <source>
        <dbReference type="ARBA" id="ARBA00022574"/>
    </source>
</evidence>
<keyword evidence="5" id="KW-0677">Repeat</keyword>
<evidence type="ECO:0000259" key="10">
    <source>
        <dbReference type="Pfam" id="PF09384"/>
    </source>
</evidence>
<evidence type="ECO:0000256" key="6">
    <source>
        <dbReference type="ARBA" id="ARBA00023242"/>
    </source>
</evidence>
<dbReference type="OrthoDB" id="431715at2759"/>
<dbReference type="PROSITE" id="PS50294">
    <property type="entry name" value="WD_REPEATS_REGION"/>
    <property type="match status" value="1"/>
</dbReference>
<feature type="compositionally biased region" description="Polar residues" evidence="9">
    <location>
        <begin position="355"/>
        <end position="366"/>
    </location>
</feature>
<dbReference type="InterPro" id="IPR015943">
    <property type="entry name" value="WD40/YVTN_repeat-like_dom_sf"/>
</dbReference>
<dbReference type="PANTHER" id="PTHR19924">
    <property type="entry name" value="UTP15 U3 SMALL NUCLEOLAR RNA-ASSOCIATED PROTEIN 15 FAMILY MEMBER"/>
    <property type="match status" value="1"/>
</dbReference>
<dbReference type="InterPro" id="IPR001680">
    <property type="entry name" value="WD40_rpt"/>
</dbReference>
<dbReference type="SMART" id="SM00320">
    <property type="entry name" value="WD40"/>
    <property type="match status" value="6"/>
</dbReference>
<keyword evidence="6" id="KW-0539">Nucleus</keyword>
<evidence type="ECO:0000256" key="3">
    <source>
        <dbReference type="ARBA" id="ARBA00022552"/>
    </source>
</evidence>
<name>A0A813PX21_9BILA</name>
<dbReference type="GO" id="GO:0006364">
    <property type="term" value="P:rRNA processing"/>
    <property type="evidence" value="ECO:0007669"/>
    <property type="project" value="UniProtKB-KW"/>
</dbReference>
<evidence type="ECO:0000256" key="8">
    <source>
        <dbReference type="PROSITE-ProRule" id="PRU00221"/>
    </source>
</evidence>
<dbReference type="Gene3D" id="2.130.10.10">
    <property type="entry name" value="YVTN repeat-like/Quinoprotein amine dehydrogenase"/>
    <property type="match status" value="2"/>
</dbReference>
<dbReference type="GO" id="GO:0045943">
    <property type="term" value="P:positive regulation of transcription by RNA polymerase I"/>
    <property type="evidence" value="ECO:0007669"/>
    <property type="project" value="TreeGrafter"/>
</dbReference>
<keyword evidence="3" id="KW-0698">rRNA processing</keyword>
<dbReference type="AlphaFoldDB" id="A0A813PX21"/>
<comment type="subcellular location">
    <subcellularLocation>
        <location evidence="1">Nucleus</location>
        <location evidence="1">Nucleolus</location>
    </subcellularLocation>
</comment>
<dbReference type="Pfam" id="PF09384">
    <property type="entry name" value="UTP15_C"/>
    <property type="match status" value="1"/>
</dbReference>
<organism evidence="11 13">
    <name type="scientific">Adineta steineri</name>
    <dbReference type="NCBI Taxonomy" id="433720"/>
    <lineage>
        <taxon>Eukaryota</taxon>
        <taxon>Metazoa</taxon>
        <taxon>Spiralia</taxon>
        <taxon>Gnathifera</taxon>
        <taxon>Rotifera</taxon>
        <taxon>Eurotatoria</taxon>
        <taxon>Bdelloidea</taxon>
        <taxon>Adinetida</taxon>
        <taxon>Adinetidae</taxon>
        <taxon>Adineta</taxon>
    </lineage>
</organism>
<reference evidence="11" key="1">
    <citation type="submission" date="2021-02" db="EMBL/GenBank/DDBJ databases">
        <authorList>
            <person name="Nowell W R."/>
        </authorList>
    </citation>
    <scope>NUCLEOTIDE SEQUENCE</scope>
</reference>
<dbReference type="EMBL" id="CAJOAY010000218">
    <property type="protein sequence ID" value="CAF3589887.1"/>
    <property type="molecule type" value="Genomic_DNA"/>
</dbReference>
<comment type="caution">
    <text evidence="11">The sequence shown here is derived from an EMBL/GenBank/DDBJ whole genome shotgun (WGS) entry which is preliminary data.</text>
</comment>
<protein>
    <recommendedName>
        <fullName evidence="2">U3 small nucleolar RNA-associated protein 15 homolog</fullName>
    </recommendedName>
</protein>
<dbReference type="InterPro" id="IPR018983">
    <property type="entry name" value="U3_snoRNA-assocProt_15_C"/>
</dbReference>
<evidence type="ECO:0000256" key="5">
    <source>
        <dbReference type="ARBA" id="ARBA00022737"/>
    </source>
</evidence>
<evidence type="ECO:0000313" key="11">
    <source>
        <dbReference type="EMBL" id="CAF0759214.1"/>
    </source>
</evidence>
<dbReference type="PANTHER" id="PTHR19924:SF26">
    <property type="entry name" value="U3 SMALL NUCLEOLAR RNA-ASSOCIATED PROTEIN 15 HOMOLOG"/>
    <property type="match status" value="1"/>
</dbReference>
<accession>A0A813PX21</accession>
<dbReference type="GO" id="GO:0005730">
    <property type="term" value="C:nucleolus"/>
    <property type="evidence" value="ECO:0007669"/>
    <property type="project" value="UniProtKB-SubCell"/>
</dbReference>
<dbReference type="Pfam" id="PF00400">
    <property type="entry name" value="WD40"/>
    <property type="match status" value="4"/>
</dbReference>
<feature type="region of interest" description="Disordered" evidence="9">
    <location>
        <begin position="355"/>
        <end position="393"/>
    </location>
</feature>
<feature type="repeat" description="WD" evidence="8">
    <location>
        <begin position="252"/>
        <end position="293"/>
    </location>
</feature>
<dbReference type="Proteomes" id="UP000663891">
    <property type="component" value="Unassembled WGS sequence"/>
</dbReference>
<dbReference type="EMBL" id="CAJNON010000008">
    <property type="protein sequence ID" value="CAF0759214.1"/>
    <property type="molecule type" value="Genomic_DNA"/>
</dbReference>
<comment type="function">
    <text evidence="7">Ribosome biogenesis factor. Involved in nucleolar processing of pre-18S ribosomal RNA. Required for optimal pre-ribosomal RNA transcription by RNA polymerase I. Part of the small subunit (SSU) processome, first precursor of the small eukaryotic ribosomal subunit. During the assembly of the SSU processome in the nucleolus, many ribosome biogenesis factors, an RNA chaperone and ribosomal proteins associate with the nascent pre-rRNA and work in concert to generate RNA folding, modifications, rearrangements and cleavage as well as targeted degradation of pre-ribosomal RNA by the RNA exosome.</text>
</comment>
<dbReference type="Proteomes" id="UP000663881">
    <property type="component" value="Unassembled WGS sequence"/>
</dbReference>
<sequence>MTDFKQLQIERPIDDGQALTDDDIYWGPLSTSHPTTLREYGPVTTIDISPTRQQWISITDSTRVQIYSPDTLSLVRSFYSFKDTAYCGSFRSDGRLVCAGSKDGIVRVFDFETRTQLRHFKEHQGSPVHCTQFSRDKTYIFTGSDDRTVRVFDLATEKQLTKFDHVHTDYVRALTPGSTTNPHLLLSGSYDRTMKLIDRRMSNNDNVLMNFDHGDQIESVLMYANETLAITAGGLYLKVWDLLGGGRLLASLSNHHKSILCTGFTSEQNYILSGGLDRHVKIYDASTFRVVQTITYPDAVLSLAMVGPNDRALCVGMPGGLWSVKRRDGKQQISSSSSSSITMNSGYESIKNEANNDMISSNNNSLVPIDDESTNDTKSTASSGSRKTKSRRRFFPSGIITPTTTDSIASANRRPRLAPYDNYLRKFRASAALDAAFTTALKRRQPDIVLALFKELSRRQMLKQALAGRDDLSLLKILRFLQKHIAHTTYMPVLIEVAHLISYLYDFSTASHSDKNNKAMDKLKRTIHDELQFQLELMKTKGVIEIILAASSSSTTTLAETDLVSTTTSNNNNNNTVISSL</sequence>
<proteinExistence type="predicted"/>
<evidence type="ECO:0000313" key="13">
    <source>
        <dbReference type="Proteomes" id="UP000663891"/>
    </source>
</evidence>